<dbReference type="PANTHER" id="PTHR44591:SF14">
    <property type="entry name" value="PROTEIN PILG"/>
    <property type="match status" value="1"/>
</dbReference>
<feature type="non-terminal residue" evidence="6">
    <location>
        <position position="265"/>
    </location>
</feature>
<evidence type="ECO:0000256" key="3">
    <source>
        <dbReference type="SAM" id="Coils"/>
    </source>
</evidence>
<name>X1U6W5_9ZZZZ</name>
<dbReference type="SUPFAM" id="SSF52172">
    <property type="entry name" value="CheY-like"/>
    <property type="match status" value="1"/>
</dbReference>
<feature type="transmembrane region" description="Helical" evidence="4">
    <location>
        <begin position="227"/>
        <end position="248"/>
    </location>
</feature>
<evidence type="ECO:0000256" key="1">
    <source>
        <dbReference type="ARBA" id="ARBA00022553"/>
    </source>
</evidence>
<dbReference type="InterPro" id="IPR050595">
    <property type="entry name" value="Bact_response_regulator"/>
</dbReference>
<keyword evidence="3" id="KW-0175">Coiled coil</keyword>
<evidence type="ECO:0000313" key="6">
    <source>
        <dbReference type="EMBL" id="GAI95570.1"/>
    </source>
</evidence>
<keyword evidence="2" id="KW-0902">Two-component regulatory system</keyword>
<organism evidence="6">
    <name type="scientific">marine sediment metagenome</name>
    <dbReference type="NCBI Taxonomy" id="412755"/>
    <lineage>
        <taxon>unclassified sequences</taxon>
        <taxon>metagenomes</taxon>
        <taxon>ecological metagenomes</taxon>
    </lineage>
</organism>
<keyword evidence="4" id="KW-1133">Transmembrane helix</keyword>
<dbReference type="InterPro" id="IPR011006">
    <property type="entry name" value="CheY-like_superfamily"/>
</dbReference>
<protein>
    <recommendedName>
        <fullName evidence="5">Response regulatory domain-containing protein</fullName>
    </recommendedName>
</protein>
<accession>X1U6W5</accession>
<evidence type="ECO:0000256" key="2">
    <source>
        <dbReference type="ARBA" id="ARBA00023012"/>
    </source>
</evidence>
<gene>
    <name evidence="6" type="ORF">S12H4_38860</name>
</gene>
<feature type="non-terminal residue" evidence="6">
    <location>
        <position position="1"/>
    </location>
</feature>
<reference evidence="6" key="1">
    <citation type="journal article" date="2014" name="Front. Microbiol.">
        <title>High frequency of phylogenetically diverse reductive dehalogenase-homologous genes in deep subseafloor sedimentary metagenomes.</title>
        <authorList>
            <person name="Kawai M."/>
            <person name="Futagami T."/>
            <person name="Toyoda A."/>
            <person name="Takaki Y."/>
            <person name="Nishi S."/>
            <person name="Hori S."/>
            <person name="Arai W."/>
            <person name="Tsubouchi T."/>
            <person name="Morono Y."/>
            <person name="Uchiyama I."/>
            <person name="Ito T."/>
            <person name="Fujiyama A."/>
            <person name="Inagaki F."/>
            <person name="Takami H."/>
        </authorList>
    </citation>
    <scope>NUCLEOTIDE SEQUENCE</scope>
    <source>
        <strain evidence="6">Expedition CK06-06</strain>
    </source>
</reference>
<dbReference type="Gene3D" id="3.40.50.2300">
    <property type="match status" value="1"/>
</dbReference>
<evidence type="ECO:0000259" key="5">
    <source>
        <dbReference type="PROSITE" id="PS50110"/>
    </source>
</evidence>
<dbReference type="InterPro" id="IPR001789">
    <property type="entry name" value="Sig_transdc_resp-reg_receiver"/>
</dbReference>
<dbReference type="Pfam" id="PF00072">
    <property type="entry name" value="Response_reg"/>
    <property type="match status" value="1"/>
</dbReference>
<dbReference type="EMBL" id="BARW01023428">
    <property type="protein sequence ID" value="GAI95570.1"/>
    <property type="molecule type" value="Genomic_DNA"/>
</dbReference>
<feature type="domain" description="Response regulatory" evidence="5">
    <location>
        <begin position="1"/>
        <end position="91"/>
    </location>
</feature>
<dbReference type="PANTHER" id="PTHR44591">
    <property type="entry name" value="STRESS RESPONSE REGULATOR PROTEIN 1"/>
    <property type="match status" value="1"/>
</dbReference>
<comment type="caution">
    <text evidence="6">The sequence shown here is derived from an EMBL/GenBank/DDBJ whole genome shotgun (WGS) entry which is preliminary data.</text>
</comment>
<keyword evidence="4" id="KW-0472">Membrane</keyword>
<keyword evidence="1" id="KW-0597">Phosphoprotein</keyword>
<dbReference type="GO" id="GO:0000160">
    <property type="term" value="P:phosphorelay signal transduction system"/>
    <property type="evidence" value="ECO:0007669"/>
    <property type="project" value="UniProtKB-KW"/>
</dbReference>
<proteinExistence type="predicted"/>
<feature type="coiled-coil region" evidence="3">
    <location>
        <begin position="121"/>
        <end position="148"/>
    </location>
</feature>
<dbReference type="AlphaFoldDB" id="X1U6W5"/>
<dbReference type="PROSITE" id="PS50110">
    <property type="entry name" value="RESPONSE_REGULATORY"/>
    <property type="match status" value="1"/>
</dbReference>
<evidence type="ECO:0000256" key="4">
    <source>
        <dbReference type="SAM" id="Phobius"/>
    </source>
</evidence>
<keyword evidence="4" id="KW-0812">Transmembrane</keyword>
<sequence>AAKDGVEALDKLKKEPIGIIISDILMPRMDGFQLCRECKKDDSLKKIPFIFYTATYTEKKDEEFALSLGVERFIVKPQEPKVLLKILGEVIEEHEKGALVTSKEIIKEEEIYLTGYNKRLIQKLEKKMLDLNKRTNELKERVKELNCLWEISNLIEKPDISLEAIIKGIVNLLPSTWQYPQITCARIILEAKEYKTKNFKETIWKQSSDIIANKKPIGTIEVYYKNLHLFLLLYLFFKLILKIFLYLAHEGIRIDGLFYISGTTR</sequence>